<evidence type="ECO:0000256" key="7">
    <source>
        <dbReference type="SAM" id="Phobius"/>
    </source>
</evidence>
<dbReference type="AlphaFoldDB" id="A0A2V3ZTV0"/>
<dbReference type="InterPro" id="IPR043149">
    <property type="entry name" value="TagF_N"/>
</dbReference>
<evidence type="ECO:0008006" key="10">
    <source>
        <dbReference type="Google" id="ProtNLM"/>
    </source>
</evidence>
<reference evidence="8 9" key="1">
    <citation type="submission" date="2018-05" db="EMBL/GenBank/DDBJ databases">
        <title>Marinifilum breve JC075T sp. nov., a marine bacterium isolated from Yongle Blue Hole in the South China Sea.</title>
        <authorList>
            <person name="Fu T."/>
        </authorList>
    </citation>
    <scope>NUCLEOTIDE SEQUENCE [LARGE SCALE GENOMIC DNA]</scope>
    <source>
        <strain evidence="8 9">JC075</strain>
    </source>
</reference>
<name>A0A2V3ZTV0_9BACT</name>
<dbReference type="SUPFAM" id="SSF53756">
    <property type="entry name" value="UDP-Glycosyltransferase/glycogen phosphorylase"/>
    <property type="match status" value="1"/>
</dbReference>
<evidence type="ECO:0000256" key="2">
    <source>
        <dbReference type="ARBA" id="ARBA00010488"/>
    </source>
</evidence>
<dbReference type="Gene3D" id="3.40.50.11820">
    <property type="match status" value="1"/>
</dbReference>
<keyword evidence="7" id="KW-1133">Transmembrane helix</keyword>
<keyword evidence="6 7" id="KW-0472">Membrane</keyword>
<comment type="similarity">
    <text evidence="2">Belongs to the CDP-glycerol glycerophosphotransferase family.</text>
</comment>
<keyword evidence="9" id="KW-1185">Reference proteome</keyword>
<evidence type="ECO:0000313" key="8">
    <source>
        <dbReference type="EMBL" id="PXX97117.1"/>
    </source>
</evidence>
<evidence type="ECO:0000256" key="3">
    <source>
        <dbReference type="ARBA" id="ARBA00022475"/>
    </source>
</evidence>
<sequence length="409" mass="48665">MNLNKHSKPVIFFTTLLGWIFLVPISYLIPKKKNLMVLMGAKDGFFNDNVKFFFLYLAEEKPDQEFYLLTANRDVFNELNQKYDNILYYPSCKAYWIMLRSKVFVVDNFSWMDNCRFQLFWRAKIVQIWHGIGFKKIQRSNKFFIQETSSLYRRFILNFVGKLPKYQALISTGKFFTEKFFKPAFISDHFIDTGYPRNDIIVNPKKYENALLNSDVETIQKVAEMRKNGIKSVLYAPTFRDTGGDGISDGILDLKSLNKFALQNDLVFVFKLHPLPQYQSISDNFERILWYDNVKDVYPFLSETDAMISDYSSIYMDFILLNRPIFFLLYDREKYETKDRELHTFFNDFIVGPISTNQQKLQKDLMENLSNKDSFEGKREEIIQKSYDNIDDKASERIFNFIQEHYLRQ</sequence>
<dbReference type="OrthoDB" id="9811865at2"/>
<dbReference type="InterPro" id="IPR043148">
    <property type="entry name" value="TagF_C"/>
</dbReference>
<dbReference type="GO" id="GO:0047355">
    <property type="term" value="F:CDP-glycerol glycerophosphotransferase activity"/>
    <property type="evidence" value="ECO:0007669"/>
    <property type="project" value="InterPro"/>
</dbReference>
<dbReference type="InterPro" id="IPR051612">
    <property type="entry name" value="Teichoic_Acid_Biosynth"/>
</dbReference>
<keyword evidence="4" id="KW-0808">Transferase</keyword>
<evidence type="ECO:0000313" key="9">
    <source>
        <dbReference type="Proteomes" id="UP000248079"/>
    </source>
</evidence>
<dbReference type="Pfam" id="PF04464">
    <property type="entry name" value="Glyphos_transf"/>
    <property type="match status" value="1"/>
</dbReference>
<dbReference type="PANTHER" id="PTHR37316">
    <property type="entry name" value="TEICHOIC ACID GLYCEROL-PHOSPHATE PRIMASE"/>
    <property type="match status" value="1"/>
</dbReference>
<dbReference type="PANTHER" id="PTHR37316:SF3">
    <property type="entry name" value="TEICHOIC ACID GLYCEROL-PHOSPHATE TRANSFERASE"/>
    <property type="match status" value="1"/>
</dbReference>
<keyword evidence="5" id="KW-0777">Teichoic acid biosynthesis</keyword>
<evidence type="ECO:0000256" key="5">
    <source>
        <dbReference type="ARBA" id="ARBA00022944"/>
    </source>
</evidence>
<evidence type="ECO:0000256" key="1">
    <source>
        <dbReference type="ARBA" id="ARBA00004202"/>
    </source>
</evidence>
<organism evidence="8 9">
    <name type="scientific">Marinifilum breve</name>
    <dbReference type="NCBI Taxonomy" id="2184082"/>
    <lineage>
        <taxon>Bacteria</taxon>
        <taxon>Pseudomonadati</taxon>
        <taxon>Bacteroidota</taxon>
        <taxon>Bacteroidia</taxon>
        <taxon>Marinilabiliales</taxon>
        <taxon>Marinifilaceae</taxon>
    </lineage>
</organism>
<dbReference type="GO" id="GO:0005886">
    <property type="term" value="C:plasma membrane"/>
    <property type="evidence" value="ECO:0007669"/>
    <property type="project" value="UniProtKB-SubCell"/>
</dbReference>
<comment type="caution">
    <text evidence="8">The sequence shown here is derived from an EMBL/GenBank/DDBJ whole genome shotgun (WGS) entry which is preliminary data.</text>
</comment>
<feature type="transmembrane region" description="Helical" evidence="7">
    <location>
        <begin position="12"/>
        <end position="29"/>
    </location>
</feature>
<evidence type="ECO:0000256" key="6">
    <source>
        <dbReference type="ARBA" id="ARBA00023136"/>
    </source>
</evidence>
<dbReference type="RefSeq" id="WP_110362606.1">
    <property type="nucleotide sequence ID" value="NZ_QFLI01000010.1"/>
</dbReference>
<keyword evidence="7" id="KW-0812">Transmembrane</keyword>
<keyword evidence="3" id="KW-1003">Cell membrane</keyword>
<comment type="subcellular location">
    <subcellularLocation>
        <location evidence="1">Cell membrane</location>
        <topology evidence="1">Peripheral membrane protein</topology>
    </subcellularLocation>
</comment>
<proteinExistence type="inferred from homology"/>
<gene>
    <name evidence="8" type="ORF">DF185_19045</name>
</gene>
<dbReference type="Proteomes" id="UP000248079">
    <property type="component" value="Unassembled WGS sequence"/>
</dbReference>
<dbReference type="EMBL" id="QFLI01000010">
    <property type="protein sequence ID" value="PXX97117.1"/>
    <property type="molecule type" value="Genomic_DNA"/>
</dbReference>
<dbReference type="InterPro" id="IPR007554">
    <property type="entry name" value="Glycerophosphate_synth"/>
</dbReference>
<dbReference type="GO" id="GO:0019350">
    <property type="term" value="P:teichoic acid biosynthetic process"/>
    <property type="evidence" value="ECO:0007669"/>
    <property type="project" value="UniProtKB-KW"/>
</dbReference>
<protein>
    <recommendedName>
        <fullName evidence="10">CDP-glycerol--glycerophosphate glycerophosphotransferase</fullName>
    </recommendedName>
</protein>
<accession>A0A2V3ZTV0</accession>
<dbReference type="Gene3D" id="3.40.50.12580">
    <property type="match status" value="1"/>
</dbReference>
<evidence type="ECO:0000256" key="4">
    <source>
        <dbReference type="ARBA" id="ARBA00022679"/>
    </source>
</evidence>